<dbReference type="AlphaFoldDB" id="A0A8W7Q4V4"/>
<evidence type="ECO:0000313" key="3">
    <source>
        <dbReference type="EnsemblMetazoa" id="ACOM043094-PA.1"/>
    </source>
</evidence>
<evidence type="ECO:0000259" key="2">
    <source>
        <dbReference type="Pfam" id="PF16064"/>
    </source>
</evidence>
<protein>
    <recommendedName>
        <fullName evidence="2">DUF4806 domain-containing protein</fullName>
    </recommendedName>
</protein>
<feature type="region of interest" description="Disordered" evidence="1">
    <location>
        <begin position="274"/>
        <end position="300"/>
    </location>
</feature>
<dbReference type="InterPro" id="IPR032071">
    <property type="entry name" value="DUF4806"/>
</dbReference>
<dbReference type="VEuPathDB" id="VectorBase:ACON2_030680"/>
<reference evidence="3" key="1">
    <citation type="submission" date="2022-08" db="UniProtKB">
        <authorList>
            <consortium name="EnsemblMetazoa"/>
        </authorList>
    </citation>
    <scope>IDENTIFICATION</scope>
</reference>
<proteinExistence type="predicted"/>
<dbReference type="Pfam" id="PF16064">
    <property type="entry name" value="DUF4806"/>
    <property type="match status" value="1"/>
</dbReference>
<organism evidence="3">
    <name type="scientific">Anopheles coluzzii</name>
    <name type="common">African malaria mosquito</name>
    <dbReference type="NCBI Taxonomy" id="1518534"/>
    <lineage>
        <taxon>Eukaryota</taxon>
        <taxon>Metazoa</taxon>
        <taxon>Ecdysozoa</taxon>
        <taxon>Arthropoda</taxon>
        <taxon>Hexapoda</taxon>
        <taxon>Insecta</taxon>
        <taxon>Pterygota</taxon>
        <taxon>Neoptera</taxon>
        <taxon>Endopterygota</taxon>
        <taxon>Diptera</taxon>
        <taxon>Nematocera</taxon>
        <taxon>Culicoidea</taxon>
        <taxon>Culicidae</taxon>
        <taxon>Anophelinae</taxon>
        <taxon>Anopheles</taxon>
    </lineage>
</organism>
<sequence length="300" mass="35101">MASYSQHDKDTGKIYRFRDKLESKFNAEFEAEQKLIRLQRKFIYPWSFESGEQEAKERLANELLMTCEDEDPTINPDSATIADVMKMLKTVSRKIGQLCGKQDTFQKEVCEAKHRVLKLEAKMNTTLSMTEKVKDEMLARYWTAEQDDPPEPGFEFRAVSNEQEMNDLDQRLATDEAFCRNLTNWLKAKISLQKPFRRMLHALDLVFEREFLMLCSWKGRSKSGPKIAICDQRYIVELFRVVGSNRCTTITDKIVAKFFVRKLTRNTLRPSVRRAAPYNLPSRRRQKNSDPLALDTDFSR</sequence>
<name>A0A8W7Q4V4_ANOCL</name>
<dbReference type="Proteomes" id="UP000075882">
    <property type="component" value="Unassembled WGS sequence"/>
</dbReference>
<feature type="domain" description="DUF4806" evidence="2">
    <location>
        <begin position="151"/>
        <end position="239"/>
    </location>
</feature>
<accession>A0A8W7Q4V4</accession>
<evidence type="ECO:0000256" key="1">
    <source>
        <dbReference type="SAM" id="MobiDB-lite"/>
    </source>
</evidence>
<dbReference type="EnsemblMetazoa" id="ACOM043094-RA">
    <property type="protein sequence ID" value="ACOM043094-PA.1"/>
    <property type="gene ID" value="ACOM043094"/>
</dbReference>